<dbReference type="GO" id="GO:0003729">
    <property type="term" value="F:mRNA binding"/>
    <property type="evidence" value="ECO:0007669"/>
    <property type="project" value="TreeGrafter"/>
</dbReference>
<dbReference type="Pfam" id="PF09532">
    <property type="entry name" value="FDF"/>
    <property type="match status" value="1"/>
</dbReference>
<feature type="domain" description="TFG box profile" evidence="6">
    <location>
        <begin position="134"/>
        <end position="154"/>
    </location>
</feature>
<feature type="short sequence motif" description="TFG box" evidence="2">
    <location>
        <begin position="134"/>
        <end position="154"/>
    </location>
</feature>
<feature type="region of interest" description="Disordered" evidence="3">
    <location>
        <begin position="151"/>
        <end position="178"/>
    </location>
</feature>
<dbReference type="PROSITE" id="PS51513">
    <property type="entry name" value="FFD"/>
    <property type="match status" value="1"/>
</dbReference>
<dbReference type="InterPro" id="IPR025761">
    <property type="entry name" value="FFD_box"/>
</dbReference>
<feature type="domain" description="DFDF" evidence="4">
    <location>
        <begin position="40"/>
        <end position="76"/>
    </location>
</feature>
<dbReference type="InterPro" id="IPR019050">
    <property type="entry name" value="FDF_dom"/>
</dbReference>
<name>A0A7J8PV23_GOSRA</name>
<dbReference type="PROSITE" id="PS51512">
    <property type="entry name" value="DFDF"/>
    <property type="match status" value="1"/>
</dbReference>
<protein>
    <recommendedName>
        <fullName evidence="9">DFDF domain-containing protein</fullName>
    </recommendedName>
</protein>
<evidence type="ECO:0000259" key="4">
    <source>
        <dbReference type="PROSITE" id="PS51512"/>
    </source>
</evidence>
<feature type="region of interest" description="Disordered" evidence="3">
    <location>
        <begin position="72"/>
        <end position="97"/>
    </location>
</feature>
<evidence type="ECO:0000256" key="3">
    <source>
        <dbReference type="SAM" id="MobiDB-lite"/>
    </source>
</evidence>
<evidence type="ECO:0000256" key="1">
    <source>
        <dbReference type="PROSITE-ProRule" id="PRU00846"/>
    </source>
</evidence>
<dbReference type="PROSITE" id="PS51536">
    <property type="entry name" value="TFG"/>
    <property type="match status" value="1"/>
</dbReference>
<dbReference type="PANTHER" id="PTHR13586">
    <property type="entry name" value="SCD6 PROTEIN-RELATED"/>
    <property type="match status" value="1"/>
</dbReference>
<proteinExistence type="predicted"/>
<evidence type="ECO:0000256" key="2">
    <source>
        <dbReference type="PROSITE-ProRule" id="PRU00869"/>
    </source>
</evidence>
<dbReference type="EMBL" id="JABEZZ010000008">
    <property type="protein sequence ID" value="MBA0592966.1"/>
    <property type="molecule type" value="Genomic_DNA"/>
</dbReference>
<dbReference type="GO" id="GO:0034063">
    <property type="term" value="P:stress granule assembly"/>
    <property type="evidence" value="ECO:0007669"/>
    <property type="project" value="TreeGrafter"/>
</dbReference>
<evidence type="ECO:0000259" key="6">
    <source>
        <dbReference type="PROSITE" id="PS51536"/>
    </source>
</evidence>
<dbReference type="InterPro" id="IPR025762">
    <property type="entry name" value="DFDF"/>
</dbReference>
<feature type="short sequence motif" description="FFD box" evidence="1">
    <location>
        <begin position="112"/>
        <end position="127"/>
    </location>
</feature>
<sequence length="191" mass="21607">MELPFNLAMVIEDMKEEEEEELGLNHFILACNYCVELTIWSSRPVTKFTEDFDFVAMNEKFKKDEVWGHLGNSSKSHTKDKEADAVEEYGSQDEDDAEISKIQTKSGGVVQPVYNKDDFFDTLSCNALDSDLQNGRPRFSEQMKLDTETFGDFSRHRGGRGRGRGPGRGRGGRFRGGYYGRGYGYVGRGRG</sequence>
<gene>
    <name evidence="7" type="ORF">Gorai_009925</name>
</gene>
<feature type="domain" description="FFD box profile" evidence="5">
    <location>
        <begin position="112"/>
        <end position="127"/>
    </location>
</feature>
<dbReference type="Proteomes" id="UP000593578">
    <property type="component" value="Unassembled WGS sequence"/>
</dbReference>
<dbReference type="InterPro" id="IPR025768">
    <property type="entry name" value="TFG_box"/>
</dbReference>
<evidence type="ECO:0000259" key="5">
    <source>
        <dbReference type="PROSITE" id="PS51513"/>
    </source>
</evidence>
<dbReference type="PANTHER" id="PTHR13586:SF0">
    <property type="entry name" value="TRAILER HITCH, ISOFORM H"/>
    <property type="match status" value="1"/>
</dbReference>
<feature type="compositionally biased region" description="Acidic residues" evidence="3">
    <location>
        <begin position="85"/>
        <end position="97"/>
    </location>
</feature>
<comment type="caution">
    <text evidence="7">The sequence shown here is derived from an EMBL/GenBank/DDBJ whole genome shotgun (WGS) entry which is preliminary data.</text>
</comment>
<dbReference type="GO" id="GO:0033962">
    <property type="term" value="P:P-body assembly"/>
    <property type="evidence" value="ECO:0007669"/>
    <property type="project" value="TreeGrafter"/>
</dbReference>
<dbReference type="GO" id="GO:0000932">
    <property type="term" value="C:P-body"/>
    <property type="evidence" value="ECO:0007669"/>
    <property type="project" value="TreeGrafter"/>
</dbReference>
<accession>A0A7J8PV23</accession>
<reference evidence="7 8" key="1">
    <citation type="journal article" date="2019" name="Genome Biol. Evol.">
        <title>Insights into the evolution of the New World diploid cottons (Gossypium, subgenus Houzingenia) based on genome sequencing.</title>
        <authorList>
            <person name="Grover C.E."/>
            <person name="Arick M.A. 2nd"/>
            <person name="Thrash A."/>
            <person name="Conover J.L."/>
            <person name="Sanders W.S."/>
            <person name="Peterson D.G."/>
            <person name="Frelichowski J.E."/>
            <person name="Scheffler J.A."/>
            <person name="Scheffler B.E."/>
            <person name="Wendel J.F."/>
        </authorList>
    </citation>
    <scope>NUCLEOTIDE SEQUENCE [LARGE SCALE GENOMIC DNA]</scope>
    <source>
        <strain evidence="7">8</strain>
        <tissue evidence="7">Leaf</tissue>
    </source>
</reference>
<evidence type="ECO:0008006" key="9">
    <source>
        <dbReference type="Google" id="ProtNLM"/>
    </source>
</evidence>
<evidence type="ECO:0000313" key="8">
    <source>
        <dbReference type="Proteomes" id="UP000593578"/>
    </source>
</evidence>
<dbReference type="AlphaFoldDB" id="A0A7J8PV23"/>
<feature type="compositionally biased region" description="Basic residues" evidence="3">
    <location>
        <begin position="156"/>
        <end position="173"/>
    </location>
</feature>
<organism evidence="7 8">
    <name type="scientific">Gossypium raimondii</name>
    <name type="common">Peruvian cotton</name>
    <name type="synonym">Gossypium klotzschianum subsp. raimondii</name>
    <dbReference type="NCBI Taxonomy" id="29730"/>
    <lineage>
        <taxon>Eukaryota</taxon>
        <taxon>Viridiplantae</taxon>
        <taxon>Streptophyta</taxon>
        <taxon>Embryophyta</taxon>
        <taxon>Tracheophyta</taxon>
        <taxon>Spermatophyta</taxon>
        <taxon>Magnoliopsida</taxon>
        <taxon>eudicotyledons</taxon>
        <taxon>Gunneridae</taxon>
        <taxon>Pentapetalae</taxon>
        <taxon>rosids</taxon>
        <taxon>malvids</taxon>
        <taxon>Malvales</taxon>
        <taxon>Malvaceae</taxon>
        <taxon>Malvoideae</taxon>
        <taxon>Gossypium</taxon>
    </lineage>
</organism>
<dbReference type="SMART" id="SM01199">
    <property type="entry name" value="FDF"/>
    <property type="match status" value="1"/>
</dbReference>
<evidence type="ECO:0000313" key="7">
    <source>
        <dbReference type="EMBL" id="MBA0592966.1"/>
    </source>
</evidence>